<dbReference type="AlphaFoldDB" id="A0A1W0CHA7"/>
<comment type="caution">
    <text evidence="3">The sequence shown here is derived from an EMBL/GenBank/DDBJ whole genome shotgun (WGS) entry which is preliminary data.</text>
</comment>
<dbReference type="PANTHER" id="PTHR44051:SF2">
    <property type="entry name" value="HYPOTHETICAL GLUTATHIONE S-TRANSFERASE LIKE PROTEIN"/>
    <property type="match status" value="1"/>
</dbReference>
<dbReference type="EMBL" id="MUKV01000034">
    <property type="protein sequence ID" value="OQS34180.1"/>
    <property type="molecule type" value="Genomic_DNA"/>
</dbReference>
<dbReference type="SUPFAM" id="SSF52833">
    <property type="entry name" value="Thioredoxin-like"/>
    <property type="match status" value="1"/>
</dbReference>
<dbReference type="Proteomes" id="UP000192721">
    <property type="component" value="Unassembled WGS sequence"/>
</dbReference>
<proteinExistence type="predicted"/>
<feature type="domain" description="GST N-terminal" evidence="1">
    <location>
        <begin position="2"/>
        <end position="84"/>
    </location>
</feature>
<dbReference type="Pfam" id="PF13417">
    <property type="entry name" value="GST_N_3"/>
    <property type="match status" value="1"/>
</dbReference>
<sequence length="207" mass="23300">MTTLTLYGNRLSGHSYKVRLALMLADVSHDYVHVDLTVPREQRPEDFRAASRFGEVPVLVADGTALCQSNAILQWLANNFGQLSGEHGSRETVREWLSWEANRIGLSVPNLRWSRLNRLPQPEVEAWLEQRARADLDTLDAALAEQPYLAGQRPSIADLSASAYLWWLADAGLDIAGWPRVQAWLERIAQQPGWQHPDVLMAPDIPD</sequence>
<reference evidence="3 4" key="1">
    <citation type="submission" date="2017-02" db="EMBL/GenBank/DDBJ databases">
        <title>Chromobacterium haemolyticum H5244.</title>
        <authorList>
            <person name="Gulvik C.A."/>
        </authorList>
    </citation>
    <scope>NUCLEOTIDE SEQUENCE [LARGE SCALE GENOMIC DNA]</scope>
    <source>
        <strain evidence="3 4">H5244</strain>
    </source>
</reference>
<dbReference type="InterPro" id="IPR004045">
    <property type="entry name" value="Glutathione_S-Trfase_N"/>
</dbReference>
<dbReference type="PROSITE" id="PS50405">
    <property type="entry name" value="GST_CTER"/>
    <property type="match status" value="1"/>
</dbReference>
<dbReference type="SFLD" id="SFLDG00358">
    <property type="entry name" value="Main_(cytGST)"/>
    <property type="match status" value="1"/>
</dbReference>
<dbReference type="PROSITE" id="PS50404">
    <property type="entry name" value="GST_NTER"/>
    <property type="match status" value="1"/>
</dbReference>
<dbReference type="Gene3D" id="3.40.30.10">
    <property type="entry name" value="Glutaredoxin"/>
    <property type="match status" value="1"/>
</dbReference>
<dbReference type="InterPro" id="IPR040079">
    <property type="entry name" value="Glutathione_S-Trfase"/>
</dbReference>
<organism evidence="3 4">
    <name type="scientific">Chromobacterium haemolyticum</name>
    <dbReference type="NCBI Taxonomy" id="394935"/>
    <lineage>
        <taxon>Bacteria</taxon>
        <taxon>Pseudomonadati</taxon>
        <taxon>Pseudomonadota</taxon>
        <taxon>Betaproteobacteria</taxon>
        <taxon>Neisseriales</taxon>
        <taxon>Chromobacteriaceae</taxon>
        <taxon>Chromobacterium</taxon>
    </lineage>
</organism>
<dbReference type="Pfam" id="PF13410">
    <property type="entry name" value="GST_C_2"/>
    <property type="match status" value="1"/>
</dbReference>
<dbReference type="Gene3D" id="1.20.1050.10">
    <property type="match status" value="1"/>
</dbReference>
<accession>A0A1W0CHA7</accession>
<dbReference type="PANTHER" id="PTHR44051">
    <property type="entry name" value="GLUTATHIONE S-TRANSFERASE-RELATED"/>
    <property type="match status" value="1"/>
</dbReference>
<dbReference type="InterPro" id="IPR036249">
    <property type="entry name" value="Thioredoxin-like_sf"/>
</dbReference>
<gene>
    <name evidence="3" type="ORF">B0T45_19420</name>
</gene>
<evidence type="ECO:0000259" key="1">
    <source>
        <dbReference type="PROSITE" id="PS50404"/>
    </source>
</evidence>
<dbReference type="InterPro" id="IPR036282">
    <property type="entry name" value="Glutathione-S-Trfase_C_sf"/>
</dbReference>
<feature type="domain" description="GST C-terminal" evidence="2">
    <location>
        <begin position="86"/>
        <end position="205"/>
    </location>
</feature>
<evidence type="ECO:0000313" key="4">
    <source>
        <dbReference type="Proteomes" id="UP000192721"/>
    </source>
</evidence>
<dbReference type="SUPFAM" id="SSF47616">
    <property type="entry name" value="GST C-terminal domain-like"/>
    <property type="match status" value="1"/>
</dbReference>
<evidence type="ECO:0000313" key="3">
    <source>
        <dbReference type="EMBL" id="OQS34180.1"/>
    </source>
</evidence>
<evidence type="ECO:0000259" key="2">
    <source>
        <dbReference type="PROSITE" id="PS50405"/>
    </source>
</evidence>
<dbReference type="RefSeq" id="WP_043637096.1">
    <property type="nucleotide sequence ID" value="NZ_MUKV01000034.1"/>
</dbReference>
<dbReference type="InterPro" id="IPR010987">
    <property type="entry name" value="Glutathione-S-Trfase_C-like"/>
</dbReference>
<protein>
    <submittedName>
        <fullName evidence="3">Glutathione S-transferase</fullName>
    </submittedName>
</protein>
<keyword evidence="3" id="KW-0808">Transferase</keyword>
<name>A0A1W0CHA7_9NEIS</name>
<dbReference type="SFLD" id="SFLDS00019">
    <property type="entry name" value="Glutathione_Transferase_(cytos"/>
    <property type="match status" value="1"/>
</dbReference>
<dbReference type="GO" id="GO:0016740">
    <property type="term" value="F:transferase activity"/>
    <property type="evidence" value="ECO:0007669"/>
    <property type="project" value="UniProtKB-KW"/>
</dbReference>
<dbReference type="CDD" id="cd03056">
    <property type="entry name" value="GST_N_4"/>
    <property type="match status" value="1"/>
</dbReference>